<dbReference type="Pfam" id="PF23735">
    <property type="entry name" value="KIF9"/>
    <property type="match status" value="1"/>
</dbReference>
<dbReference type="RefSeq" id="XP_005778266.1">
    <property type="nucleotide sequence ID" value="XM_005778209.1"/>
</dbReference>
<dbReference type="HOGENOM" id="CLU_984937_0_0_1"/>
<reference evidence="4" key="1">
    <citation type="journal article" date="2013" name="Nature">
        <title>Pan genome of the phytoplankton Emiliania underpins its global distribution.</title>
        <authorList>
            <person name="Read B.A."/>
            <person name="Kegel J."/>
            <person name="Klute M.J."/>
            <person name="Kuo A."/>
            <person name="Lefebvre S.C."/>
            <person name="Maumus F."/>
            <person name="Mayer C."/>
            <person name="Miller J."/>
            <person name="Monier A."/>
            <person name="Salamov A."/>
            <person name="Young J."/>
            <person name="Aguilar M."/>
            <person name="Claverie J.M."/>
            <person name="Frickenhaus S."/>
            <person name="Gonzalez K."/>
            <person name="Herman E.K."/>
            <person name="Lin Y.C."/>
            <person name="Napier J."/>
            <person name="Ogata H."/>
            <person name="Sarno A.F."/>
            <person name="Shmutz J."/>
            <person name="Schroeder D."/>
            <person name="de Vargas C."/>
            <person name="Verret F."/>
            <person name="von Dassow P."/>
            <person name="Valentin K."/>
            <person name="Van de Peer Y."/>
            <person name="Wheeler G."/>
            <person name="Dacks J.B."/>
            <person name="Delwiche C.F."/>
            <person name="Dyhrman S.T."/>
            <person name="Glockner G."/>
            <person name="John U."/>
            <person name="Richards T."/>
            <person name="Worden A.Z."/>
            <person name="Zhang X."/>
            <person name="Grigoriev I.V."/>
            <person name="Allen A.E."/>
            <person name="Bidle K."/>
            <person name="Borodovsky M."/>
            <person name="Bowler C."/>
            <person name="Brownlee C."/>
            <person name="Cock J.M."/>
            <person name="Elias M."/>
            <person name="Gladyshev V.N."/>
            <person name="Groth M."/>
            <person name="Guda C."/>
            <person name="Hadaegh A."/>
            <person name="Iglesias-Rodriguez M.D."/>
            <person name="Jenkins J."/>
            <person name="Jones B.M."/>
            <person name="Lawson T."/>
            <person name="Leese F."/>
            <person name="Lindquist E."/>
            <person name="Lobanov A."/>
            <person name="Lomsadze A."/>
            <person name="Malik S.B."/>
            <person name="Marsh M.E."/>
            <person name="Mackinder L."/>
            <person name="Mock T."/>
            <person name="Mueller-Roeber B."/>
            <person name="Pagarete A."/>
            <person name="Parker M."/>
            <person name="Probert I."/>
            <person name="Quesneville H."/>
            <person name="Raines C."/>
            <person name="Rensing S.A."/>
            <person name="Riano-Pachon D.M."/>
            <person name="Richier S."/>
            <person name="Rokitta S."/>
            <person name="Shiraiwa Y."/>
            <person name="Soanes D.M."/>
            <person name="van der Giezen M."/>
            <person name="Wahlund T.M."/>
            <person name="Williams B."/>
            <person name="Wilson W."/>
            <person name="Wolfe G."/>
            <person name="Wurch L.L."/>
        </authorList>
    </citation>
    <scope>NUCLEOTIDE SEQUENCE</scope>
</reference>
<accession>A0A0D3JQQ2</accession>
<dbReference type="KEGG" id="ehx:EMIHUDRAFT_206007"/>
<dbReference type="AlphaFoldDB" id="A0A0D3JQQ2"/>
<protein>
    <recommendedName>
        <fullName evidence="2">Kinesin-like protein KIF6/9 C-terminal domain-containing protein</fullName>
    </recommendedName>
</protein>
<proteinExistence type="predicted"/>
<feature type="domain" description="Kinesin-like protein KIF6/9 C-terminal" evidence="2">
    <location>
        <begin position="12"/>
        <end position="101"/>
    </location>
</feature>
<dbReference type="PaxDb" id="2903-EOD25837"/>
<feature type="region of interest" description="Disordered" evidence="1">
    <location>
        <begin position="261"/>
        <end position="283"/>
    </location>
</feature>
<sequence length="283" mass="30203">MDPGKGRDSLTTKRAVESRRVQTALAGLSEVGADEGADADGAVDEEEARLAGVLHGLKEAYRAKAHQLKQLKVHVGALQASCGAAQSAFDAEFRAWWASMRHAHGMAAEDDALRRTATPLLGEAPPPPATAKGSEIGDSAGERRAPPSLAQLRDPEASLALFRSEVWSEAARSRRERLKAELSDAVSQAKESGALVTRKRDQVARLKESLSAHLGAGGSAADEEAIRARLDVEKEGYRDEVSALRSLKRRVEELQASLDVRNDILNPHPSARAPTVGTASPDT</sequence>
<dbReference type="GeneID" id="17271383"/>
<evidence type="ECO:0000259" key="2">
    <source>
        <dbReference type="Pfam" id="PF23735"/>
    </source>
</evidence>
<name>A0A0D3JQQ2_EMIH1</name>
<organism evidence="3 4">
    <name type="scientific">Emiliania huxleyi (strain CCMP1516)</name>
    <dbReference type="NCBI Taxonomy" id="280463"/>
    <lineage>
        <taxon>Eukaryota</taxon>
        <taxon>Haptista</taxon>
        <taxon>Haptophyta</taxon>
        <taxon>Prymnesiophyceae</taxon>
        <taxon>Isochrysidales</taxon>
        <taxon>Noelaerhabdaceae</taxon>
        <taxon>Emiliania</taxon>
    </lineage>
</organism>
<dbReference type="Proteomes" id="UP000013827">
    <property type="component" value="Unassembled WGS sequence"/>
</dbReference>
<keyword evidence="4" id="KW-1185">Reference proteome</keyword>
<evidence type="ECO:0000256" key="1">
    <source>
        <dbReference type="SAM" id="MobiDB-lite"/>
    </source>
</evidence>
<reference evidence="3" key="2">
    <citation type="submission" date="2024-10" db="UniProtKB">
        <authorList>
            <consortium name="EnsemblProtists"/>
        </authorList>
    </citation>
    <scope>IDENTIFICATION</scope>
</reference>
<evidence type="ECO:0000313" key="4">
    <source>
        <dbReference type="Proteomes" id="UP000013827"/>
    </source>
</evidence>
<dbReference type="InterPro" id="IPR056524">
    <property type="entry name" value="KIF6/9_C"/>
</dbReference>
<evidence type="ECO:0000313" key="3">
    <source>
        <dbReference type="EnsemblProtists" id="EOD25837"/>
    </source>
</evidence>
<dbReference type="EnsemblProtists" id="EOD25837">
    <property type="protein sequence ID" value="EOD25837"/>
    <property type="gene ID" value="EMIHUDRAFT_206007"/>
</dbReference>
<feature type="region of interest" description="Disordered" evidence="1">
    <location>
        <begin position="118"/>
        <end position="150"/>
    </location>
</feature>